<feature type="domain" description="PNPLA" evidence="4">
    <location>
        <begin position="6"/>
        <end position="212"/>
    </location>
</feature>
<name>A0A1Z4MZ99_9CYAN</name>
<feature type="short sequence motif" description="GXSXG" evidence="3">
    <location>
        <begin position="46"/>
        <end position="50"/>
    </location>
</feature>
<keyword evidence="3" id="KW-0442">Lipid degradation</keyword>
<dbReference type="AlphaFoldDB" id="A0A1Z4MZ99"/>
<reference evidence="5 6" key="1">
    <citation type="submission" date="2017-06" db="EMBL/GenBank/DDBJ databases">
        <title>Genome sequencing of cyanobaciteial culture collection at National Institute for Environmental Studies (NIES).</title>
        <authorList>
            <person name="Hirose Y."/>
            <person name="Shimura Y."/>
            <person name="Fujisawa T."/>
            <person name="Nakamura Y."/>
            <person name="Kawachi M."/>
        </authorList>
    </citation>
    <scope>NUCLEOTIDE SEQUENCE [LARGE SCALE GENOMIC DNA]</scope>
    <source>
        <strain evidence="5 6">NIES-37</strain>
    </source>
</reference>
<feature type="active site" description="Proton acceptor" evidence="3">
    <location>
        <position position="199"/>
    </location>
</feature>
<feature type="short sequence motif" description="DGA/G" evidence="3">
    <location>
        <begin position="199"/>
        <end position="201"/>
    </location>
</feature>
<feature type="short sequence motif" description="GXGXXG" evidence="3">
    <location>
        <begin position="10"/>
        <end position="15"/>
    </location>
</feature>
<dbReference type="GO" id="GO:0016042">
    <property type="term" value="P:lipid catabolic process"/>
    <property type="evidence" value="ECO:0007669"/>
    <property type="project" value="UniProtKB-UniRule"/>
</dbReference>
<dbReference type="Gene3D" id="3.40.1090.10">
    <property type="entry name" value="Cytosolic phospholipase A2 catalytic domain"/>
    <property type="match status" value="1"/>
</dbReference>
<proteinExistence type="inferred from homology"/>
<dbReference type="PANTHER" id="PTHR32176:SF92">
    <property type="entry name" value="XYLOSE ISOMERASE"/>
    <property type="match status" value="1"/>
</dbReference>
<evidence type="ECO:0000256" key="3">
    <source>
        <dbReference type="PROSITE-ProRule" id="PRU01161"/>
    </source>
</evidence>
<evidence type="ECO:0000256" key="1">
    <source>
        <dbReference type="ARBA" id="ARBA00010240"/>
    </source>
</evidence>
<dbReference type="Proteomes" id="UP000218785">
    <property type="component" value="Chromosome"/>
</dbReference>
<dbReference type="GO" id="GO:0047372">
    <property type="term" value="F:monoacylglycerol lipase activity"/>
    <property type="evidence" value="ECO:0007669"/>
    <property type="project" value="TreeGrafter"/>
</dbReference>
<organism evidence="5 6">
    <name type="scientific">Tolypothrix tenuis PCC 7101</name>
    <dbReference type="NCBI Taxonomy" id="231146"/>
    <lineage>
        <taxon>Bacteria</taxon>
        <taxon>Bacillati</taxon>
        <taxon>Cyanobacteriota</taxon>
        <taxon>Cyanophyceae</taxon>
        <taxon>Nostocales</taxon>
        <taxon>Tolypothrichaceae</taxon>
        <taxon>Tolypothrix</taxon>
    </lineage>
</organism>
<dbReference type="Pfam" id="PF01734">
    <property type="entry name" value="Patatin"/>
    <property type="match status" value="1"/>
</dbReference>
<protein>
    <submittedName>
        <fullName evidence="5">Patatin</fullName>
    </submittedName>
</protein>
<dbReference type="RefSeq" id="WP_096576489.1">
    <property type="nucleotide sequence ID" value="NZ_CAWNJS010000001.1"/>
</dbReference>
<dbReference type="PANTHER" id="PTHR32176">
    <property type="entry name" value="XYLOSE ISOMERASE"/>
    <property type="match status" value="1"/>
</dbReference>
<dbReference type="KEGG" id="ttq:NIES37_27510"/>
<gene>
    <name evidence="5" type="ORF">NIES37_27510</name>
</gene>
<evidence type="ECO:0000313" key="5">
    <source>
        <dbReference type="EMBL" id="BAY98799.1"/>
    </source>
</evidence>
<dbReference type="GO" id="GO:0004620">
    <property type="term" value="F:phospholipase activity"/>
    <property type="evidence" value="ECO:0007669"/>
    <property type="project" value="TreeGrafter"/>
</dbReference>
<evidence type="ECO:0000313" key="6">
    <source>
        <dbReference type="Proteomes" id="UP000218785"/>
    </source>
</evidence>
<evidence type="ECO:0000259" key="4">
    <source>
        <dbReference type="PROSITE" id="PS51635"/>
    </source>
</evidence>
<dbReference type="InterPro" id="IPR016035">
    <property type="entry name" value="Acyl_Trfase/lysoPLipase"/>
</dbReference>
<evidence type="ECO:0000256" key="2">
    <source>
        <dbReference type="ARBA" id="ARBA00023098"/>
    </source>
</evidence>
<keyword evidence="6" id="KW-1185">Reference proteome</keyword>
<dbReference type="InterPro" id="IPR002641">
    <property type="entry name" value="PNPLA_dom"/>
</dbReference>
<dbReference type="CDD" id="cd07199">
    <property type="entry name" value="Pat17_PNPLA8_PNPLA9_like"/>
    <property type="match status" value="1"/>
</dbReference>
<keyword evidence="2 3" id="KW-0443">Lipid metabolism</keyword>
<feature type="active site" description="Nucleophile" evidence="3">
    <location>
        <position position="48"/>
    </location>
</feature>
<comment type="similarity">
    <text evidence="1">Belongs to the patatin family.</text>
</comment>
<keyword evidence="3" id="KW-0378">Hydrolase</keyword>
<accession>A0A1Z4MZ99</accession>
<dbReference type="PROSITE" id="PS51635">
    <property type="entry name" value="PNPLA"/>
    <property type="match status" value="1"/>
</dbReference>
<dbReference type="EMBL" id="AP018248">
    <property type="protein sequence ID" value="BAY98799.1"/>
    <property type="molecule type" value="Genomic_DNA"/>
</dbReference>
<sequence>MSFKILSMDGGGMRGVITARILQEVEDQIRKQKGQSLNEYFDLIAGTSTGSILAAGIALGKTSAELINLYVNKGKYIFPLKIKNRYKRFPSFIQPILEALSPSKYSHEGLIKVLIDELGYRRIQDIDSPIILILAYDTLYRNTTFFTNCHPDLGYRWYDECYLWQLCVASAAAPSFFPPYNLEPVNKEKFGNWVFPHIDGGVSANNPALAALSLIMKISQCSDRVVSQETKCKYKLDNLQMEDISILSIGTGQTGEPYQFEQINKWKPLDWAQHIPDIFMEPTSEVNSTICRQIMGGYESQRYLRLQFDLNERFKAKPGETYKDSRVLLRPEDRKNRYTNIKVSEDIDNAHRDIIAQWIDTTSAYIDEGHTYYTRDDVGPKVKDAIASFIAIN</sequence>
<dbReference type="SUPFAM" id="SSF52151">
    <property type="entry name" value="FabD/lysophospholipase-like"/>
    <property type="match status" value="1"/>
</dbReference>